<comment type="caution">
    <text evidence="2">The sequence shown here is derived from an EMBL/GenBank/DDBJ whole genome shotgun (WGS) entry which is preliminary data.</text>
</comment>
<keyword evidence="2" id="KW-0503">Monooxygenase</keyword>
<dbReference type="EMBL" id="JYNL01000010">
    <property type="protein sequence ID" value="KMO82203.1"/>
    <property type="molecule type" value="Genomic_DNA"/>
</dbReference>
<sequence length="494" mass="56596">MSTEQFDAVIVGAGFGGMGAAIQLNRLGYRNIAILDREDDLGGTWHVNRYPGLTVDVPSTTYSYWFEPNPYWSRLYAPGAELKSYAEHVADKYDLRRYMRFNTTVEGARWDEESQTWQVSLQGGQTLRAQFLILATGYLCQPKKPDIPGIEDFAGTVLHAQEWNDDYALRGRKAAIIGTGSTGVQLIPKLAEDVAELTVYQRTPIWVMPKFDLAFGPAAQRLFARFPVTQQLLRRSSDLFLDIMVTIAMWKFRQFRPVNTAAARIGALHRFLAIRDKELRRKLTPNYDFGCKRPTLSNVYYRTFNKPHVHLETAGIERIEPDGIVGRDGVKRAVDTLVLATGFDVWESNLPAIPVIGRQGRDLGKWWRENRFQAYEGMTVPMFPNMVTQASPYAWVGMSWFDTVEYQMRHMKRLFGELQRTGGRTFEVTEEANDRFLDRMLTLLDDSVFRLGDCTNSRSYWFNSSGEAPLFRPTSIRQAVKEQEHFPLTDYQIA</sequence>
<organism evidence="2 3">
    <name type="scientific">Mycolicibacterium chlorophenolicum</name>
    <dbReference type="NCBI Taxonomy" id="37916"/>
    <lineage>
        <taxon>Bacteria</taxon>
        <taxon>Bacillati</taxon>
        <taxon>Actinomycetota</taxon>
        <taxon>Actinomycetes</taxon>
        <taxon>Mycobacteriales</taxon>
        <taxon>Mycobacteriaceae</taxon>
        <taxon>Mycolicibacterium</taxon>
    </lineage>
</organism>
<feature type="domain" description="FAD/NAD(P)-binding" evidence="1">
    <location>
        <begin position="7"/>
        <end position="225"/>
    </location>
</feature>
<evidence type="ECO:0000259" key="1">
    <source>
        <dbReference type="Pfam" id="PF07992"/>
    </source>
</evidence>
<accession>A0A0J6WJN6</accession>
<dbReference type="PRINTS" id="PR00411">
    <property type="entry name" value="PNDRDTASEI"/>
</dbReference>
<dbReference type="InterPro" id="IPR036188">
    <property type="entry name" value="FAD/NAD-bd_sf"/>
</dbReference>
<dbReference type="Pfam" id="PF07992">
    <property type="entry name" value="Pyr_redox_2"/>
    <property type="match status" value="1"/>
</dbReference>
<dbReference type="STRING" id="37916.MCHLDSM_01354"/>
<dbReference type="PRINTS" id="PR00368">
    <property type="entry name" value="FADPNR"/>
</dbReference>
<name>A0A0J6WJN6_9MYCO</name>
<evidence type="ECO:0000313" key="2">
    <source>
        <dbReference type="EMBL" id="KMO82203.1"/>
    </source>
</evidence>
<protein>
    <submittedName>
        <fullName evidence="2">Phenylacetone monooxygenase</fullName>
        <ecNumber evidence="2">1.14.13.92</ecNumber>
    </submittedName>
</protein>
<dbReference type="Proteomes" id="UP000036513">
    <property type="component" value="Unassembled WGS sequence"/>
</dbReference>
<dbReference type="PATRIC" id="fig|37916.4.peg.1250"/>
<dbReference type="InterPro" id="IPR051209">
    <property type="entry name" value="FAD-bind_Monooxygenase_sf"/>
</dbReference>
<gene>
    <name evidence="2" type="primary">pamO_3</name>
    <name evidence="2" type="ORF">MCHLDSM_01354</name>
</gene>
<dbReference type="SMR" id="A0A0J6WJN6"/>
<dbReference type="InterPro" id="IPR023753">
    <property type="entry name" value="FAD/NAD-binding_dom"/>
</dbReference>
<reference evidence="2 3" key="1">
    <citation type="journal article" date="2015" name="Genome Biol. Evol.">
        <title>Characterization of Three Mycobacterium spp. with Potential Use in Bioremediation by Genome Sequencing and Comparative Genomics.</title>
        <authorList>
            <person name="Das S."/>
            <person name="Pettersson B.M."/>
            <person name="Behra P.R."/>
            <person name="Ramesh M."/>
            <person name="Dasgupta S."/>
            <person name="Bhattacharya A."/>
            <person name="Kirsebom L.A."/>
        </authorList>
    </citation>
    <scope>NUCLEOTIDE SEQUENCE [LARGE SCALE GENOMIC DNA]</scope>
    <source>
        <strain evidence="2 3">DSM 43826</strain>
    </source>
</reference>
<evidence type="ECO:0000313" key="3">
    <source>
        <dbReference type="Proteomes" id="UP000036513"/>
    </source>
</evidence>
<dbReference type="SUPFAM" id="SSF51905">
    <property type="entry name" value="FAD/NAD(P)-binding domain"/>
    <property type="match status" value="2"/>
</dbReference>
<dbReference type="AlphaFoldDB" id="A0A0J6WJN6"/>
<keyword evidence="3" id="KW-1185">Reference proteome</keyword>
<dbReference type="PANTHER" id="PTHR42877:SF4">
    <property type="entry name" value="FAD_NAD(P)-BINDING DOMAIN-CONTAINING PROTEIN-RELATED"/>
    <property type="match status" value="1"/>
</dbReference>
<dbReference type="EC" id="1.14.13.92" evidence="2"/>
<dbReference type="GO" id="GO:0033776">
    <property type="term" value="F:phenylacetone monooxygenase activity"/>
    <property type="evidence" value="ECO:0007669"/>
    <property type="project" value="UniProtKB-EC"/>
</dbReference>
<dbReference type="RefSeq" id="WP_082168757.1">
    <property type="nucleotide sequence ID" value="NZ_JYNL01000010.1"/>
</dbReference>
<dbReference type="PANTHER" id="PTHR42877">
    <property type="entry name" value="L-ORNITHINE N(5)-MONOOXYGENASE-RELATED"/>
    <property type="match status" value="1"/>
</dbReference>
<dbReference type="Gene3D" id="3.50.50.60">
    <property type="entry name" value="FAD/NAD(P)-binding domain"/>
    <property type="match status" value="2"/>
</dbReference>
<proteinExistence type="predicted"/>
<keyword evidence="2" id="KW-0560">Oxidoreductase</keyword>